<evidence type="ECO:0000256" key="5">
    <source>
        <dbReference type="ARBA" id="ARBA00022912"/>
    </source>
</evidence>
<reference evidence="12" key="1">
    <citation type="submission" date="2025-08" db="UniProtKB">
        <authorList>
            <consortium name="RefSeq"/>
        </authorList>
    </citation>
    <scope>IDENTIFICATION</scope>
    <source>
        <tissue evidence="12">Whole sample</tissue>
    </source>
</reference>
<proteinExistence type="inferred from homology"/>
<dbReference type="Pfam" id="PF00581">
    <property type="entry name" value="Rhodanese"/>
    <property type="match status" value="1"/>
</dbReference>
<gene>
    <name evidence="12" type="primary">LOC111132547</name>
</gene>
<keyword evidence="5 8" id="KW-0904">Protein phosphatase</keyword>
<comment type="function">
    <text evidence="8">Tyrosine protein phosphatase which functions as a dosage-dependent inducer of mitotic progression.</text>
</comment>
<evidence type="ECO:0000256" key="2">
    <source>
        <dbReference type="ARBA" id="ARBA00022618"/>
    </source>
</evidence>
<dbReference type="SUPFAM" id="SSF52821">
    <property type="entry name" value="Rhodanese/Cell cycle control phosphatase"/>
    <property type="match status" value="1"/>
</dbReference>
<dbReference type="PRINTS" id="PR00716">
    <property type="entry name" value="MPIPHPHTASE"/>
</dbReference>
<dbReference type="GeneID" id="111132547"/>
<dbReference type="FunFam" id="3.40.250.10:FF:000021">
    <property type="entry name" value="M-phase inducer phosphatase cdc-25.2"/>
    <property type="match status" value="1"/>
</dbReference>
<dbReference type="InterPro" id="IPR000751">
    <property type="entry name" value="MPI_Phosphatase"/>
</dbReference>
<keyword evidence="3 8" id="KW-0498">Mitosis</keyword>
<dbReference type="AlphaFoldDB" id="A0A8B8E642"/>
<dbReference type="OrthoDB" id="9999371at2759"/>
<keyword evidence="2 8" id="KW-0132">Cell division</keyword>
<sequence>MYNHRKLDDSDFELECLPFPKLTLFGDDKQLFDEDSDSGLGMEESADTDVIDECIRLPTIQSLFERPFARFSESPLIERSAPNKRNKRSTDTGEESQRKRPKFADKRHTLKKSLSFDDCPLRDQEIKDVVGRMVEESDLIGDGTQTCSLPTIPGKHSDLKSITNQTVVDVISGKYDDSIGSVLIVDCRYPYEYDGGHVPNAINAHRPEDVQFILEQHQRLRNGAQGKRHIVIFYCEFSSERGPRMCRNVRRADRDLNKDNYPFLNFPELYVMHNGFKAFYETQQNLCEPRGYTPMLHRDHSDDLRHFRSRSKSWNGGAKRRASALQF</sequence>
<dbReference type="PROSITE" id="PS50206">
    <property type="entry name" value="RHODANESE_3"/>
    <property type="match status" value="1"/>
</dbReference>
<evidence type="ECO:0000256" key="3">
    <source>
        <dbReference type="ARBA" id="ARBA00022776"/>
    </source>
</evidence>
<accession>A0A8B8E642</accession>
<dbReference type="GO" id="GO:0110032">
    <property type="term" value="P:positive regulation of G2/MI transition of meiotic cell cycle"/>
    <property type="evidence" value="ECO:0007669"/>
    <property type="project" value="TreeGrafter"/>
</dbReference>
<evidence type="ECO:0000259" key="10">
    <source>
        <dbReference type="PROSITE" id="PS50206"/>
    </source>
</evidence>
<evidence type="ECO:0000256" key="4">
    <source>
        <dbReference type="ARBA" id="ARBA00022801"/>
    </source>
</evidence>
<feature type="region of interest" description="Disordered" evidence="9">
    <location>
        <begin position="75"/>
        <end position="106"/>
    </location>
</feature>
<dbReference type="CDD" id="cd01530">
    <property type="entry name" value="Cdc25"/>
    <property type="match status" value="1"/>
</dbReference>
<dbReference type="RefSeq" id="XP_022336077.1">
    <property type="nucleotide sequence ID" value="XM_022480369.1"/>
</dbReference>
<evidence type="ECO:0000256" key="1">
    <source>
        <dbReference type="ARBA" id="ARBA00011065"/>
    </source>
</evidence>
<dbReference type="InterPro" id="IPR036873">
    <property type="entry name" value="Rhodanese-like_dom_sf"/>
</dbReference>
<keyword evidence="4 8" id="KW-0378">Hydrolase</keyword>
<dbReference type="KEGG" id="cvn:111132547"/>
<dbReference type="SMART" id="SM00450">
    <property type="entry name" value="RHOD"/>
    <property type="match status" value="1"/>
</dbReference>
<evidence type="ECO:0000313" key="12">
    <source>
        <dbReference type="RefSeq" id="XP_022336077.1"/>
    </source>
</evidence>
<dbReference type="Proteomes" id="UP000694844">
    <property type="component" value="Chromosome 5"/>
</dbReference>
<dbReference type="InterPro" id="IPR001763">
    <property type="entry name" value="Rhodanese-like_dom"/>
</dbReference>
<evidence type="ECO:0000313" key="11">
    <source>
        <dbReference type="Proteomes" id="UP000694844"/>
    </source>
</evidence>
<evidence type="ECO:0000256" key="8">
    <source>
        <dbReference type="RuleBase" id="RU368028"/>
    </source>
</evidence>
<keyword evidence="6 8" id="KW-0131">Cell cycle</keyword>
<comment type="catalytic activity">
    <reaction evidence="7 8">
        <text>O-phospho-L-tyrosyl-[protein] + H2O = L-tyrosyl-[protein] + phosphate</text>
        <dbReference type="Rhea" id="RHEA:10684"/>
        <dbReference type="Rhea" id="RHEA-COMP:10136"/>
        <dbReference type="Rhea" id="RHEA-COMP:20101"/>
        <dbReference type="ChEBI" id="CHEBI:15377"/>
        <dbReference type="ChEBI" id="CHEBI:43474"/>
        <dbReference type="ChEBI" id="CHEBI:46858"/>
        <dbReference type="ChEBI" id="CHEBI:61978"/>
        <dbReference type="EC" id="3.1.3.48"/>
    </reaction>
</comment>
<comment type="similarity">
    <text evidence="1 8">Belongs to the MPI phosphatase family.</text>
</comment>
<keyword evidence="11" id="KW-1185">Reference proteome</keyword>
<dbReference type="GO" id="GO:0000086">
    <property type="term" value="P:G2/M transition of mitotic cell cycle"/>
    <property type="evidence" value="ECO:0007669"/>
    <property type="project" value="TreeGrafter"/>
</dbReference>
<evidence type="ECO:0000256" key="7">
    <source>
        <dbReference type="ARBA" id="ARBA00051722"/>
    </source>
</evidence>
<protein>
    <recommendedName>
        <fullName evidence="8">M-phase inducer phosphatase</fullName>
        <ecNumber evidence="8">3.1.3.48</ecNumber>
    </recommendedName>
</protein>
<feature type="compositionally biased region" description="Basic and acidic residues" evidence="9">
    <location>
        <begin position="88"/>
        <end position="106"/>
    </location>
</feature>
<dbReference type="PANTHER" id="PTHR10828">
    <property type="entry name" value="M-PHASE INDUCER PHOSPHATASE DUAL SPECIFICITY PHOSPHATASE CDC25"/>
    <property type="match status" value="1"/>
</dbReference>
<feature type="domain" description="Rhodanese" evidence="10">
    <location>
        <begin position="178"/>
        <end position="288"/>
    </location>
</feature>
<dbReference type="GO" id="GO:0005737">
    <property type="term" value="C:cytoplasm"/>
    <property type="evidence" value="ECO:0007669"/>
    <property type="project" value="TreeGrafter"/>
</dbReference>
<feature type="region of interest" description="Disordered" evidence="9">
    <location>
        <begin position="308"/>
        <end position="327"/>
    </location>
</feature>
<organism evidence="11 12">
    <name type="scientific">Crassostrea virginica</name>
    <name type="common">Eastern oyster</name>
    <dbReference type="NCBI Taxonomy" id="6565"/>
    <lineage>
        <taxon>Eukaryota</taxon>
        <taxon>Metazoa</taxon>
        <taxon>Spiralia</taxon>
        <taxon>Lophotrochozoa</taxon>
        <taxon>Mollusca</taxon>
        <taxon>Bivalvia</taxon>
        <taxon>Autobranchia</taxon>
        <taxon>Pteriomorphia</taxon>
        <taxon>Ostreida</taxon>
        <taxon>Ostreoidea</taxon>
        <taxon>Ostreidae</taxon>
        <taxon>Crassostrea</taxon>
    </lineage>
</organism>
<evidence type="ECO:0000256" key="6">
    <source>
        <dbReference type="ARBA" id="ARBA00023306"/>
    </source>
</evidence>
<dbReference type="GO" id="GO:0005634">
    <property type="term" value="C:nucleus"/>
    <property type="evidence" value="ECO:0007669"/>
    <property type="project" value="TreeGrafter"/>
</dbReference>
<dbReference type="GO" id="GO:0004725">
    <property type="term" value="F:protein tyrosine phosphatase activity"/>
    <property type="evidence" value="ECO:0007669"/>
    <property type="project" value="UniProtKB-UniRule"/>
</dbReference>
<evidence type="ECO:0000256" key="9">
    <source>
        <dbReference type="SAM" id="MobiDB-lite"/>
    </source>
</evidence>
<dbReference type="PANTHER" id="PTHR10828:SF17">
    <property type="entry name" value="PROTEIN-TYROSINE-PHOSPHATASE"/>
    <property type="match status" value="1"/>
</dbReference>
<name>A0A8B8E642_CRAVI</name>
<feature type="compositionally biased region" description="Basic residues" evidence="9">
    <location>
        <begin position="318"/>
        <end position="327"/>
    </location>
</feature>
<dbReference type="GO" id="GO:0010971">
    <property type="term" value="P:positive regulation of G2/M transition of mitotic cell cycle"/>
    <property type="evidence" value="ECO:0007669"/>
    <property type="project" value="TreeGrafter"/>
</dbReference>
<dbReference type="Gene3D" id="3.40.250.10">
    <property type="entry name" value="Rhodanese-like domain"/>
    <property type="match status" value="1"/>
</dbReference>
<dbReference type="GO" id="GO:0051301">
    <property type="term" value="P:cell division"/>
    <property type="evidence" value="ECO:0007669"/>
    <property type="project" value="UniProtKB-UniRule"/>
</dbReference>
<dbReference type="EC" id="3.1.3.48" evidence="8"/>